<dbReference type="NCBIfam" id="NF005591">
    <property type="entry name" value="PRK07318.1"/>
    <property type="match status" value="1"/>
</dbReference>
<evidence type="ECO:0000256" key="2">
    <source>
        <dbReference type="ARBA" id="ARBA00006247"/>
    </source>
</evidence>
<evidence type="ECO:0000256" key="4">
    <source>
        <dbReference type="ARBA" id="ARBA00022723"/>
    </source>
</evidence>
<gene>
    <name evidence="9" type="primary">pepV</name>
    <name evidence="9" type="ORF">QE109_10025</name>
</gene>
<evidence type="ECO:0000256" key="6">
    <source>
        <dbReference type="ARBA" id="ARBA00022833"/>
    </source>
</evidence>
<organism evidence="9 10">
    <name type="scientific">Fusibacter bizertensis</name>
    <dbReference type="NCBI Taxonomy" id="1488331"/>
    <lineage>
        <taxon>Bacteria</taxon>
        <taxon>Bacillati</taxon>
        <taxon>Bacillota</taxon>
        <taxon>Clostridia</taxon>
        <taxon>Eubacteriales</taxon>
        <taxon>Eubacteriales Family XII. Incertae Sedis</taxon>
        <taxon>Fusibacter</taxon>
    </lineage>
</organism>
<evidence type="ECO:0000256" key="8">
    <source>
        <dbReference type="ARBA" id="ARBA00023049"/>
    </source>
</evidence>
<keyword evidence="4" id="KW-0479">Metal-binding</keyword>
<dbReference type="Proteomes" id="UP001158045">
    <property type="component" value="Unassembled WGS sequence"/>
</dbReference>
<evidence type="ECO:0000313" key="9">
    <source>
        <dbReference type="EMBL" id="MDH8678484.1"/>
    </source>
</evidence>
<dbReference type="InterPro" id="IPR002933">
    <property type="entry name" value="Peptidase_M20"/>
</dbReference>
<dbReference type="InterPro" id="IPR050072">
    <property type="entry name" value="Peptidase_M20A"/>
</dbReference>
<dbReference type="Gene3D" id="3.40.630.10">
    <property type="entry name" value="Zn peptidases"/>
    <property type="match status" value="1"/>
</dbReference>
<dbReference type="Gene3D" id="3.30.70.360">
    <property type="match status" value="2"/>
</dbReference>
<name>A0ABT6NDH9_9FIRM</name>
<keyword evidence="8" id="KW-0482">Metalloprotease</keyword>
<keyword evidence="7 9" id="KW-0224">Dipeptidase</keyword>
<reference evidence="9 10" key="1">
    <citation type="submission" date="2023-04" db="EMBL/GenBank/DDBJ databases">
        <title>Fusibacter bizertensis strain WBS, isolated from littoral bottom sediments of the Arctic seas - biochemical and genomic analysis.</title>
        <authorList>
            <person name="Brioukhanov A.L."/>
        </authorList>
    </citation>
    <scope>NUCLEOTIDE SEQUENCE [LARGE SCALE GENOMIC DNA]</scope>
    <source>
        <strain evidence="9 10">WBS</strain>
    </source>
</reference>
<keyword evidence="10" id="KW-1185">Reference proteome</keyword>
<proteinExistence type="inferred from homology"/>
<evidence type="ECO:0000256" key="7">
    <source>
        <dbReference type="ARBA" id="ARBA00022997"/>
    </source>
</evidence>
<dbReference type="Pfam" id="PF01546">
    <property type="entry name" value="Peptidase_M20"/>
    <property type="match status" value="1"/>
</dbReference>
<dbReference type="PANTHER" id="PTHR43808">
    <property type="entry name" value="ACETYLORNITHINE DEACETYLASE"/>
    <property type="match status" value="1"/>
</dbReference>
<dbReference type="SUPFAM" id="SSF55031">
    <property type="entry name" value="Bacterial exopeptidase dimerisation domain"/>
    <property type="match status" value="1"/>
</dbReference>
<dbReference type="InterPro" id="IPR036264">
    <property type="entry name" value="Bact_exopeptidase_dim_dom"/>
</dbReference>
<keyword evidence="5 9" id="KW-0378">Hydrolase</keyword>
<sequence length="461" mass="50832">MYDQALKQNKDSMIQSLQELIKIKSVREPAKGDMPFGEGIQKSLEYILALGEKMGFKTKNIDNYAGYIEFGEGKEMIGVLCHLDVVPEGDNWTFNPYGGEISEGKLYGRGTLDNKGPAIASLYAMKTLKDSGFIPKKRIRLILGTNEESGSACIKHYLSKEEKPSVAFSPDADFPVIHGEMGIIVFDLERTFEDADPDGGIEILSLKGGNAPNMVPDYAEAKLLETKPIKEIVEAYNATRNAHIDYTKEGEYTILKSHGISAHGSTPEKGVNAISQLVGLLDLIDIQIGDQSNFIRFLANHIGMDTDGKNMGVGLDDAYNALVLNLGMIDLDQNSGKVTINIRYPITLKELKIKLGIDNTVRGTYIEMKNWKCAPPLFFPPSHPLVETLMNVYREKTGDIDSKPITIGGGTYARSMPNAVAFGALFPGAVDTMHQKDEYIVIDDLYKMTDIFTLAIKKLSE</sequence>
<keyword evidence="6" id="KW-0862">Zinc</keyword>
<dbReference type="NCBIfam" id="TIGR01887">
    <property type="entry name" value="dipeptidaselike"/>
    <property type="match status" value="1"/>
</dbReference>
<dbReference type="InterPro" id="IPR010964">
    <property type="entry name" value="M20A_pepV-rel"/>
</dbReference>
<dbReference type="PANTHER" id="PTHR43808:SF31">
    <property type="entry name" value="N-ACETYL-L-CITRULLINE DEACETYLASE"/>
    <property type="match status" value="1"/>
</dbReference>
<dbReference type="RefSeq" id="WP_281094332.1">
    <property type="nucleotide sequence ID" value="NZ_JARYZI010000006.1"/>
</dbReference>
<keyword evidence="3" id="KW-0645">Protease</keyword>
<comment type="caution">
    <text evidence="9">The sequence shown here is derived from an EMBL/GenBank/DDBJ whole genome shotgun (WGS) entry which is preliminary data.</text>
</comment>
<dbReference type="SUPFAM" id="SSF53187">
    <property type="entry name" value="Zn-dependent exopeptidases"/>
    <property type="match status" value="1"/>
</dbReference>
<evidence type="ECO:0000256" key="5">
    <source>
        <dbReference type="ARBA" id="ARBA00022801"/>
    </source>
</evidence>
<evidence type="ECO:0000313" key="10">
    <source>
        <dbReference type="Proteomes" id="UP001158045"/>
    </source>
</evidence>
<comment type="similarity">
    <text evidence="2">Belongs to the peptidase M20A family.</text>
</comment>
<dbReference type="EMBL" id="JARYZI010000006">
    <property type="protein sequence ID" value="MDH8678484.1"/>
    <property type="molecule type" value="Genomic_DNA"/>
</dbReference>
<dbReference type="GO" id="GO:0016805">
    <property type="term" value="F:dipeptidase activity"/>
    <property type="evidence" value="ECO:0007669"/>
    <property type="project" value="UniProtKB-KW"/>
</dbReference>
<comment type="cofactor">
    <cofactor evidence="1">
        <name>Zn(2+)</name>
        <dbReference type="ChEBI" id="CHEBI:29105"/>
    </cofactor>
</comment>
<dbReference type="CDD" id="cd03888">
    <property type="entry name" value="M20_PepV"/>
    <property type="match status" value="1"/>
</dbReference>
<accession>A0ABT6NDH9</accession>
<evidence type="ECO:0000256" key="1">
    <source>
        <dbReference type="ARBA" id="ARBA00001947"/>
    </source>
</evidence>
<dbReference type="EC" id="3.4.13.-" evidence="9"/>
<evidence type="ECO:0000256" key="3">
    <source>
        <dbReference type="ARBA" id="ARBA00022670"/>
    </source>
</evidence>
<protein>
    <submittedName>
        <fullName evidence="9">Dipeptidase PepV</fullName>
        <ecNumber evidence="9">3.4.13.-</ecNumber>
    </submittedName>
</protein>